<dbReference type="SUPFAM" id="SSF81343">
    <property type="entry name" value="Fumarate reductase respiratory complex transmembrane subunits"/>
    <property type="match status" value="1"/>
</dbReference>
<dbReference type="InterPro" id="IPR000701">
    <property type="entry name" value="SuccDH_FuR_B_TM-su"/>
</dbReference>
<sequence>MECRLSMSWTDAPAAPYLRPMAQVQAQATATGQSGRQASTADLLWRSTIGKKLVMAVTGVMMLLYLVGHMLGNLKIFFGPEEFNGYAHWLRTLGEPLLHYEWFLWLVRLALLAAVVLHGIAAFQLSRRDLAARPKRYAHRGGSARRGGYATRTMRWGGVILALFLVWHLLDLTTHTVNPNGEAGKPYENVVATFGTWYGNLIYGVAMIAVGLHVRHGLRSAAHSLGAATAGRDRALRFLGDGLALVLTAGFLSVPLAVQIGAVS</sequence>
<feature type="transmembrane region" description="Helical" evidence="8">
    <location>
        <begin position="153"/>
        <end position="170"/>
    </location>
</feature>
<reference evidence="9" key="1">
    <citation type="submission" date="2021-06" db="EMBL/GenBank/DDBJ databases">
        <title>Sequencing of actinobacteria type strains.</title>
        <authorList>
            <person name="Nguyen G.-S."/>
            <person name="Wentzel A."/>
        </authorList>
    </citation>
    <scope>NUCLEOTIDE SEQUENCE</scope>
    <source>
        <strain evidence="9">P38-E01</strain>
    </source>
</reference>
<dbReference type="Pfam" id="PF01127">
    <property type="entry name" value="Sdh_cyt"/>
    <property type="match status" value="1"/>
</dbReference>
<evidence type="ECO:0000313" key="10">
    <source>
        <dbReference type="Proteomes" id="UP000694501"/>
    </source>
</evidence>
<evidence type="ECO:0000313" key="9">
    <source>
        <dbReference type="EMBL" id="MBU7599456.1"/>
    </source>
</evidence>
<evidence type="ECO:0000256" key="8">
    <source>
        <dbReference type="SAM" id="Phobius"/>
    </source>
</evidence>
<dbReference type="NCBIfam" id="TIGR02046">
    <property type="entry name" value="sdhC_b558_fam"/>
    <property type="match status" value="1"/>
</dbReference>
<feature type="transmembrane region" description="Helical" evidence="8">
    <location>
        <begin position="235"/>
        <end position="258"/>
    </location>
</feature>
<keyword evidence="6" id="KW-0408">Iron</keyword>
<comment type="subcellular location">
    <subcellularLocation>
        <location evidence="1">Membrane</location>
    </subcellularLocation>
</comment>
<name>A0A949JG62_9ACTN</name>
<proteinExistence type="predicted"/>
<evidence type="ECO:0000256" key="5">
    <source>
        <dbReference type="ARBA" id="ARBA00022989"/>
    </source>
</evidence>
<dbReference type="InterPro" id="IPR011138">
    <property type="entry name" value="Cytochrome_b-558"/>
</dbReference>
<dbReference type="Proteomes" id="UP000694501">
    <property type="component" value="Unassembled WGS sequence"/>
</dbReference>
<feature type="transmembrane region" description="Helical" evidence="8">
    <location>
        <begin position="53"/>
        <end position="72"/>
    </location>
</feature>
<keyword evidence="3 8" id="KW-0812">Transmembrane</keyword>
<evidence type="ECO:0000256" key="2">
    <source>
        <dbReference type="ARBA" id="ARBA00022617"/>
    </source>
</evidence>
<keyword evidence="7 8" id="KW-0472">Membrane</keyword>
<gene>
    <name evidence="9" type="ORF">JGS22_017985</name>
</gene>
<evidence type="ECO:0000256" key="4">
    <source>
        <dbReference type="ARBA" id="ARBA00022723"/>
    </source>
</evidence>
<dbReference type="CDD" id="cd03498">
    <property type="entry name" value="SQR_TypeB_2_TM"/>
    <property type="match status" value="1"/>
</dbReference>
<evidence type="ECO:0000256" key="3">
    <source>
        <dbReference type="ARBA" id="ARBA00022692"/>
    </source>
</evidence>
<organism evidence="9 10">
    <name type="scientific">Streptomyces tardus</name>
    <dbReference type="NCBI Taxonomy" id="2780544"/>
    <lineage>
        <taxon>Bacteria</taxon>
        <taxon>Bacillati</taxon>
        <taxon>Actinomycetota</taxon>
        <taxon>Actinomycetes</taxon>
        <taxon>Kitasatosporales</taxon>
        <taxon>Streptomycetaceae</taxon>
        <taxon>Streptomyces</taxon>
    </lineage>
</organism>
<keyword evidence="2" id="KW-0349">Heme</keyword>
<feature type="transmembrane region" description="Helical" evidence="8">
    <location>
        <begin position="190"/>
        <end position="214"/>
    </location>
</feature>
<feature type="transmembrane region" description="Helical" evidence="8">
    <location>
        <begin position="102"/>
        <end position="126"/>
    </location>
</feature>
<comment type="caution">
    <text evidence="9">The sequence shown here is derived from an EMBL/GenBank/DDBJ whole genome shotgun (WGS) entry which is preliminary data.</text>
</comment>
<dbReference type="InterPro" id="IPR034804">
    <property type="entry name" value="SQR/QFR_C/D"/>
</dbReference>
<dbReference type="AlphaFoldDB" id="A0A949JG62"/>
<dbReference type="GO" id="GO:0046872">
    <property type="term" value="F:metal ion binding"/>
    <property type="evidence" value="ECO:0007669"/>
    <property type="project" value="UniProtKB-KW"/>
</dbReference>
<evidence type="ECO:0000256" key="7">
    <source>
        <dbReference type="ARBA" id="ARBA00023136"/>
    </source>
</evidence>
<accession>A0A949JG62</accession>
<dbReference type="Gene3D" id="1.20.1300.10">
    <property type="entry name" value="Fumarate reductase/succinate dehydrogenase, transmembrane subunit"/>
    <property type="match status" value="1"/>
</dbReference>
<dbReference type="GO" id="GO:0016020">
    <property type="term" value="C:membrane"/>
    <property type="evidence" value="ECO:0007669"/>
    <property type="project" value="UniProtKB-SubCell"/>
</dbReference>
<keyword evidence="10" id="KW-1185">Reference proteome</keyword>
<keyword evidence="5 8" id="KW-1133">Transmembrane helix</keyword>
<protein>
    <submittedName>
        <fullName evidence="9">Succinate dehydrogenase cytochrome b subunit</fullName>
    </submittedName>
</protein>
<evidence type="ECO:0000256" key="1">
    <source>
        <dbReference type="ARBA" id="ARBA00004370"/>
    </source>
</evidence>
<keyword evidence="4" id="KW-0479">Metal-binding</keyword>
<evidence type="ECO:0000256" key="6">
    <source>
        <dbReference type="ARBA" id="ARBA00023004"/>
    </source>
</evidence>
<dbReference type="EMBL" id="JAELVF020000001">
    <property type="protein sequence ID" value="MBU7599456.1"/>
    <property type="molecule type" value="Genomic_DNA"/>
</dbReference>